<name>A0A6H1ZIV3_9ZZZZ</name>
<gene>
    <name evidence="2" type="ORF">MM415A00538_0013</name>
    <name evidence="1" type="ORF">TM448A00691_0011</name>
    <name evidence="3" type="ORF">TM448B01336_0010</name>
</gene>
<dbReference type="SUPFAM" id="SSF53448">
    <property type="entry name" value="Nucleotide-diphospho-sugar transferases"/>
    <property type="match status" value="1"/>
</dbReference>
<proteinExistence type="predicted"/>
<evidence type="ECO:0008006" key="4">
    <source>
        <dbReference type="Google" id="ProtNLM"/>
    </source>
</evidence>
<accession>A0A6H1ZIV3</accession>
<reference evidence="1" key="1">
    <citation type="submission" date="2020-03" db="EMBL/GenBank/DDBJ databases">
        <title>The deep terrestrial virosphere.</title>
        <authorList>
            <person name="Holmfeldt K."/>
            <person name="Nilsson E."/>
            <person name="Simone D."/>
            <person name="Lopez-Fernandez M."/>
            <person name="Wu X."/>
            <person name="de Brujin I."/>
            <person name="Lundin D."/>
            <person name="Andersson A."/>
            <person name="Bertilsson S."/>
            <person name="Dopson M."/>
        </authorList>
    </citation>
    <scope>NUCLEOTIDE SEQUENCE</scope>
    <source>
        <strain evidence="2">MM415A00538</strain>
        <strain evidence="1">TM448A00691</strain>
        <strain evidence="3">TM448B01336</strain>
    </source>
</reference>
<evidence type="ECO:0000313" key="1">
    <source>
        <dbReference type="EMBL" id="QJA47494.1"/>
    </source>
</evidence>
<dbReference type="EMBL" id="MT144045">
    <property type="protein sequence ID" value="QJA47494.1"/>
    <property type="molecule type" value="Genomic_DNA"/>
</dbReference>
<dbReference type="EMBL" id="MT142458">
    <property type="protein sequence ID" value="QJA81415.1"/>
    <property type="molecule type" value="Genomic_DNA"/>
</dbReference>
<organism evidence="1">
    <name type="scientific">viral metagenome</name>
    <dbReference type="NCBI Taxonomy" id="1070528"/>
    <lineage>
        <taxon>unclassified sequences</taxon>
        <taxon>metagenomes</taxon>
        <taxon>organismal metagenomes</taxon>
    </lineage>
</organism>
<evidence type="ECO:0000313" key="3">
    <source>
        <dbReference type="EMBL" id="QJH98520.1"/>
    </source>
</evidence>
<sequence length="213" mass="24616">MRKLLFIATPHNALFPYQYILCLMKTWNKLFGKYNLAVSTVESALIHKNRTFLFREAYDKGADYLLFIDTDIIWQPEDIERLMELDKDVACGVYKSRRPLQDIENAYVIFGKRDDGKLAVYEKLPDVPFKADAAGLGFCLLKRQVLETMINKIPELGYPFDYMTIDEMGQEHDGLSSFVGEDMAFFYRLKKAGFDLWVHPKVLVGHLTPSVII</sequence>
<dbReference type="Gene3D" id="3.90.550.40">
    <property type="match status" value="1"/>
</dbReference>
<dbReference type="AlphaFoldDB" id="A0A6H1ZIV3"/>
<protein>
    <recommendedName>
        <fullName evidence="4">Glycosyltransferase</fullName>
    </recommendedName>
</protein>
<evidence type="ECO:0000313" key="2">
    <source>
        <dbReference type="EMBL" id="QJA81415.1"/>
    </source>
</evidence>
<dbReference type="InterPro" id="IPR029044">
    <property type="entry name" value="Nucleotide-diphossugar_trans"/>
</dbReference>
<dbReference type="EMBL" id="MT144738">
    <property type="protein sequence ID" value="QJH98520.1"/>
    <property type="molecule type" value="Genomic_DNA"/>
</dbReference>